<dbReference type="PANTHER" id="PTHR12991">
    <property type="entry name" value="NITROGEN PERMEASE REGULATOR 2/TUMOR SUPPRESSOR CANDIDATE 4"/>
    <property type="match status" value="1"/>
</dbReference>
<evidence type="ECO:0000256" key="1">
    <source>
        <dbReference type="ARBA" id="ARBA00008433"/>
    </source>
</evidence>
<gene>
    <name evidence="2" type="primary">NPRL2</name>
</gene>
<organism evidence="2">
    <name type="scientific">Hydra vulgaris</name>
    <name type="common">Hydra</name>
    <name type="synonym">Hydra attenuata</name>
    <dbReference type="NCBI Taxonomy" id="6087"/>
    <lineage>
        <taxon>Eukaryota</taxon>
        <taxon>Metazoa</taxon>
        <taxon>Cnidaria</taxon>
        <taxon>Hydrozoa</taxon>
        <taxon>Hydroidolina</taxon>
        <taxon>Anthoathecata</taxon>
        <taxon>Aplanulata</taxon>
        <taxon>Hydridae</taxon>
        <taxon>Hydra</taxon>
    </lineage>
</organism>
<dbReference type="Pfam" id="PF06218">
    <property type="entry name" value="NPR2"/>
    <property type="match status" value="2"/>
</dbReference>
<accession>T2M867</accession>
<dbReference type="GO" id="GO:0010508">
    <property type="term" value="P:positive regulation of autophagy"/>
    <property type="evidence" value="ECO:0007669"/>
    <property type="project" value="TreeGrafter"/>
</dbReference>
<dbReference type="GO" id="GO:0005096">
    <property type="term" value="F:GTPase activator activity"/>
    <property type="evidence" value="ECO:0007669"/>
    <property type="project" value="TreeGrafter"/>
</dbReference>
<dbReference type="AlphaFoldDB" id="T2M867"/>
<dbReference type="PANTHER" id="PTHR12991:SF10">
    <property type="entry name" value="GATOR COMPLEX PROTEIN NPRL2"/>
    <property type="match status" value="1"/>
</dbReference>
<proteinExistence type="evidence at transcript level"/>
<evidence type="ECO:0000313" key="2">
    <source>
        <dbReference type="EMBL" id="CDG68478.1"/>
    </source>
</evidence>
<dbReference type="EMBL" id="HAAD01002246">
    <property type="protein sequence ID" value="CDG68478.1"/>
    <property type="molecule type" value="mRNA"/>
</dbReference>
<dbReference type="GO" id="GO:0005774">
    <property type="term" value="C:vacuolar membrane"/>
    <property type="evidence" value="ECO:0007669"/>
    <property type="project" value="TreeGrafter"/>
</dbReference>
<comment type="similarity">
    <text evidence="1">Belongs to the NPR2 family.</text>
</comment>
<sequence length="386" mass="44033">MSKLKCVLFCDFHPLLGPQVAYQAPVDFITKEQIDSIAPYIIPKPQFQGRLISFKAYGFTFMGYPIKIDNKKYDRNALLFNALFVFNENDCVQEFEPVVTKLAGYLTTLELETEYIWNSKTKRNLQSILTKILEDISSLGECTIPVDHCNTIFLKVVKLPKEPPIVYDDQVPVFLWSKSAIENQHWDLTAQRIIPCIDGCNHVQKIAFIAEVDLSIVRSAIQTLLFYGVVALVPIFLYSNKYAVKPKINNLLKDPSMRNECIAYVSQDSEKPSSFHNIFKLYCELGPGISVNDLCNRHDPVALGINIQRLILYGLIKKFVHNLNKYPVFSSTNQITNSSIEYLKYFNGCHSYSKICCMSVTAGESMHIEEIKSTIDNDPNVILIWK</sequence>
<dbReference type="GO" id="GO:1904262">
    <property type="term" value="P:negative regulation of TORC1 signaling"/>
    <property type="evidence" value="ECO:0007669"/>
    <property type="project" value="TreeGrafter"/>
</dbReference>
<name>T2M867_HYDVU</name>
<dbReference type="OrthoDB" id="338854at2759"/>
<dbReference type="OMA" id="IVMHKPD"/>
<reference evidence="2" key="1">
    <citation type="journal article" date="2013" name="Genome Biol. Evol.">
        <title>Punctuated emergences of genetic and phenotypic innovations in eumetazoan, bilaterian, euteleostome, and hominidae ancestors.</title>
        <authorList>
            <person name="Wenger Y."/>
            <person name="Galliot B."/>
        </authorList>
    </citation>
    <scope>NUCLEOTIDE SEQUENCE</scope>
    <source>
        <tissue evidence="2">Whole animals</tissue>
    </source>
</reference>
<dbReference type="InterPro" id="IPR009348">
    <property type="entry name" value="NPR2-like"/>
</dbReference>
<dbReference type="GO" id="GO:0034198">
    <property type="term" value="P:cellular response to amino acid starvation"/>
    <property type="evidence" value="ECO:0007669"/>
    <property type="project" value="TreeGrafter"/>
</dbReference>
<protein>
    <submittedName>
        <fullName evidence="2">Nitrogen permease regulator 2-like protein</fullName>
    </submittedName>
</protein>
<dbReference type="GO" id="GO:1990130">
    <property type="term" value="C:GATOR1 complex"/>
    <property type="evidence" value="ECO:0007669"/>
    <property type="project" value="TreeGrafter"/>
</dbReference>
<dbReference type="KEGG" id="hmg:100197551"/>